<dbReference type="EMBL" id="KQ251242">
    <property type="protein sequence ID" value="KNC70408.1"/>
    <property type="molecule type" value="Genomic_DNA"/>
</dbReference>
<accession>A0A0L0F2K4</accession>
<reference evidence="1 2" key="1">
    <citation type="submission" date="2011-02" db="EMBL/GenBank/DDBJ databases">
        <title>The Genome Sequence of Sphaeroforma arctica JP610.</title>
        <authorList>
            <consortium name="The Broad Institute Genome Sequencing Platform"/>
            <person name="Russ C."/>
            <person name="Cuomo C."/>
            <person name="Young S.K."/>
            <person name="Zeng Q."/>
            <person name="Gargeya S."/>
            <person name="Alvarado L."/>
            <person name="Berlin A."/>
            <person name="Chapman S.B."/>
            <person name="Chen Z."/>
            <person name="Freedman E."/>
            <person name="Gellesch M."/>
            <person name="Goldberg J."/>
            <person name="Griggs A."/>
            <person name="Gujja S."/>
            <person name="Heilman E."/>
            <person name="Heiman D."/>
            <person name="Howarth C."/>
            <person name="Mehta T."/>
            <person name="Neiman D."/>
            <person name="Pearson M."/>
            <person name="Roberts A."/>
            <person name="Saif S."/>
            <person name="Shea T."/>
            <person name="Shenoy N."/>
            <person name="Sisk P."/>
            <person name="Stolte C."/>
            <person name="Sykes S."/>
            <person name="White J."/>
            <person name="Yandava C."/>
            <person name="Burger G."/>
            <person name="Gray M.W."/>
            <person name="Holland P.W.H."/>
            <person name="King N."/>
            <person name="Lang F.B.F."/>
            <person name="Roger A.J."/>
            <person name="Ruiz-Trillo I."/>
            <person name="Haas B."/>
            <person name="Nusbaum C."/>
            <person name="Birren B."/>
        </authorList>
    </citation>
    <scope>NUCLEOTIDE SEQUENCE [LARGE SCALE GENOMIC DNA]</scope>
    <source>
        <strain evidence="1 2">JP610</strain>
    </source>
</reference>
<dbReference type="RefSeq" id="XP_014144310.1">
    <property type="nucleotide sequence ID" value="XM_014288835.1"/>
</dbReference>
<protein>
    <submittedName>
        <fullName evidence="1">Uncharacterized protein</fullName>
    </submittedName>
</protein>
<gene>
    <name evidence="1" type="ORF">SARC_17064</name>
</gene>
<dbReference type="AlphaFoldDB" id="A0A0L0F2K4"/>
<evidence type="ECO:0000313" key="2">
    <source>
        <dbReference type="Proteomes" id="UP000054560"/>
    </source>
</evidence>
<dbReference type="Proteomes" id="UP000054560">
    <property type="component" value="Unassembled WGS sequence"/>
</dbReference>
<sequence>MTSSGLCLIDIDGPGHLTVTNRQFHYLVELIDVMELFMLRLDEELLRRSRAQFEYSMLCMSESSGT</sequence>
<dbReference type="GeneID" id="25917568"/>
<name>A0A0L0F2K4_9EUKA</name>
<evidence type="ECO:0000313" key="1">
    <source>
        <dbReference type="EMBL" id="KNC70408.1"/>
    </source>
</evidence>
<proteinExistence type="predicted"/>
<keyword evidence="2" id="KW-1185">Reference proteome</keyword>
<feature type="non-terminal residue" evidence="1">
    <location>
        <position position="66"/>
    </location>
</feature>
<organism evidence="1 2">
    <name type="scientific">Sphaeroforma arctica JP610</name>
    <dbReference type="NCBI Taxonomy" id="667725"/>
    <lineage>
        <taxon>Eukaryota</taxon>
        <taxon>Ichthyosporea</taxon>
        <taxon>Ichthyophonida</taxon>
        <taxon>Sphaeroforma</taxon>
    </lineage>
</organism>